<dbReference type="HOGENOM" id="CLU_001042_8_1_1"/>
<dbReference type="InterPro" id="IPR003395">
    <property type="entry name" value="RecF/RecN/SMC_N"/>
</dbReference>
<dbReference type="InterPro" id="IPR027417">
    <property type="entry name" value="P-loop_NTPase"/>
</dbReference>
<evidence type="ECO:0000259" key="3">
    <source>
        <dbReference type="Pfam" id="PF02463"/>
    </source>
</evidence>
<dbReference type="SUPFAM" id="SSF52540">
    <property type="entry name" value="P-loop containing nucleoside triphosphate hydrolases"/>
    <property type="match status" value="1"/>
</dbReference>
<dbReference type="EMBL" id="KB909254">
    <property type="protein sequence ID" value="EOB12876.1"/>
    <property type="molecule type" value="Genomic_DNA"/>
</dbReference>
<dbReference type="STRING" id="578461.R0KQ88"/>
<feature type="domain" description="RecF/RecN/SMC N-terminal" evidence="3">
    <location>
        <begin position="48"/>
        <end position="225"/>
    </location>
</feature>
<dbReference type="VEuPathDB" id="MicrosporidiaDB:NBO_346g0002"/>
<organism evidence="4 5">
    <name type="scientific">Nosema bombycis (strain CQ1 / CVCC 102059)</name>
    <name type="common">Microsporidian parasite</name>
    <name type="synonym">Pebrine of silkworm</name>
    <dbReference type="NCBI Taxonomy" id="578461"/>
    <lineage>
        <taxon>Eukaryota</taxon>
        <taxon>Fungi</taxon>
        <taxon>Fungi incertae sedis</taxon>
        <taxon>Microsporidia</taxon>
        <taxon>Nosematidae</taxon>
        <taxon>Nosema</taxon>
    </lineage>
</organism>
<dbReference type="AlphaFoldDB" id="R0KQ88"/>
<dbReference type="OrthoDB" id="10255539at2759"/>
<evidence type="ECO:0000313" key="5">
    <source>
        <dbReference type="Proteomes" id="UP000016927"/>
    </source>
</evidence>
<gene>
    <name evidence="4" type="primary">SMC2</name>
    <name evidence="4" type="ORF">NBO_346g0002</name>
</gene>
<dbReference type="Pfam" id="PF02463">
    <property type="entry name" value="SMC_N"/>
    <property type="match status" value="1"/>
</dbReference>
<sequence length="232" mass="25873">MDPANFNLLEKYDHDISTLKEKINKIEKDKEKILKSITNFDSLGIKEIEKAFKHINKKLGILLRYFLPDSDAKIIVSDKDKGGGDDKVGDSSKGDDGSNKGGNKGSNKDDNPNLDNPNINTPKTPNINYELKVKIGNWKDSLLELSGGQRSLVALCLIFSMLTYKPAPFYIFDEIDAALDLNYTQSIGEIIKKEFDSAQFIVISLKNGMYDNANSVFKVFIKNGKSSIAQIK</sequence>
<evidence type="ECO:0000256" key="2">
    <source>
        <dbReference type="SAM" id="MobiDB-lite"/>
    </source>
</evidence>
<evidence type="ECO:0000313" key="4">
    <source>
        <dbReference type="EMBL" id="EOB12876.1"/>
    </source>
</evidence>
<feature type="coiled-coil region" evidence="1">
    <location>
        <begin position="9"/>
        <end position="36"/>
    </location>
</feature>
<name>R0KQ88_NOSB1</name>
<keyword evidence="1" id="KW-0175">Coiled coil</keyword>
<dbReference type="Gene3D" id="3.40.50.300">
    <property type="entry name" value="P-loop containing nucleotide triphosphate hydrolases"/>
    <property type="match status" value="1"/>
</dbReference>
<feature type="region of interest" description="Disordered" evidence="2">
    <location>
        <begin position="78"/>
        <end position="125"/>
    </location>
</feature>
<reference evidence="4 5" key="1">
    <citation type="journal article" date="2013" name="BMC Genomics">
        <title>Comparative genomics of parasitic silkworm microsporidia reveal an association between genome expansion and host adaptation.</title>
        <authorList>
            <person name="Pan G."/>
            <person name="Xu J."/>
            <person name="Li T."/>
            <person name="Xia Q."/>
            <person name="Liu S.L."/>
            <person name="Zhang G."/>
            <person name="Li S."/>
            <person name="Li C."/>
            <person name="Liu H."/>
            <person name="Yang L."/>
            <person name="Liu T."/>
            <person name="Zhang X."/>
            <person name="Wu Z."/>
            <person name="Fan W."/>
            <person name="Dang X."/>
            <person name="Xiang H."/>
            <person name="Tao M."/>
            <person name="Li Y."/>
            <person name="Hu J."/>
            <person name="Li Z."/>
            <person name="Lin L."/>
            <person name="Luo J."/>
            <person name="Geng L."/>
            <person name="Wang L."/>
            <person name="Long M."/>
            <person name="Wan Y."/>
            <person name="He N."/>
            <person name="Zhang Z."/>
            <person name="Lu C."/>
            <person name="Keeling P.J."/>
            <person name="Wang J."/>
            <person name="Xiang Z."/>
            <person name="Zhou Z."/>
        </authorList>
    </citation>
    <scope>NUCLEOTIDE SEQUENCE [LARGE SCALE GENOMIC DNA]</scope>
    <source>
        <strain evidence="5">CQ1 / CVCC 102059</strain>
    </source>
</reference>
<feature type="compositionally biased region" description="Low complexity" evidence="2">
    <location>
        <begin position="113"/>
        <end position="125"/>
    </location>
</feature>
<evidence type="ECO:0000256" key="1">
    <source>
        <dbReference type="SAM" id="Coils"/>
    </source>
</evidence>
<dbReference type="PANTHER" id="PTHR43977">
    <property type="entry name" value="STRUCTURAL MAINTENANCE OF CHROMOSOMES PROTEIN 3"/>
    <property type="match status" value="1"/>
</dbReference>
<accession>R0KQ88</accession>
<protein>
    <submittedName>
        <fullName evidence="4">Structural maintenance of chromosomes protein 2</fullName>
    </submittedName>
</protein>
<dbReference type="Proteomes" id="UP000016927">
    <property type="component" value="Unassembled WGS sequence"/>
</dbReference>
<proteinExistence type="predicted"/>
<keyword evidence="5" id="KW-1185">Reference proteome</keyword>
<feature type="compositionally biased region" description="Basic and acidic residues" evidence="2">
    <location>
        <begin position="78"/>
        <end position="98"/>
    </location>
</feature>